<evidence type="ECO:0000256" key="2">
    <source>
        <dbReference type="SAM" id="MobiDB-lite"/>
    </source>
</evidence>
<dbReference type="InterPro" id="IPR057840">
    <property type="entry name" value="FimV_N"/>
</dbReference>
<feature type="region of interest" description="Disordered" evidence="2">
    <location>
        <begin position="373"/>
        <end position="414"/>
    </location>
</feature>
<accession>A0ABT5KRN1</accession>
<name>A0ABT5KRN1_9BURK</name>
<evidence type="ECO:0000256" key="1">
    <source>
        <dbReference type="SAM" id="Coils"/>
    </source>
</evidence>
<dbReference type="EMBL" id="JAQQXS010000003">
    <property type="protein sequence ID" value="MDC8784432.1"/>
    <property type="molecule type" value="Genomic_DNA"/>
</dbReference>
<evidence type="ECO:0000313" key="4">
    <source>
        <dbReference type="EMBL" id="MDC8784432.1"/>
    </source>
</evidence>
<dbReference type="Proteomes" id="UP001219862">
    <property type="component" value="Unassembled WGS sequence"/>
</dbReference>
<feature type="compositionally biased region" description="Low complexity" evidence="2">
    <location>
        <begin position="386"/>
        <end position="412"/>
    </location>
</feature>
<keyword evidence="5" id="KW-1185">Reference proteome</keyword>
<gene>
    <name evidence="4" type="ORF">PRZ01_04425</name>
</gene>
<comment type="caution">
    <text evidence="4">The sequence shown here is derived from an EMBL/GenBank/DDBJ whole genome shotgun (WGS) entry which is preliminary data.</text>
</comment>
<organism evidence="4 5">
    <name type="scientific">Roseateles koreensis</name>
    <dbReference type="NCBI Taxonomy" id="2987526"/>
    <lineage>
        <taxon>Bacteria</taxon>
        <taxon>Pseudomonadati</taxon>
        <taxon>Pseudomonadota</taxon>
        <taxon>Betaproteobacteria</taxon>
        <taxon>Burkholderiales</taxon>
        <taxon>Sphaerotilaceae</taxon>
        <taxon>Roseateles</taxon>
    </lineage>
</organism>
<dbReference type="Pfam" id="PF25800">
    <property type="entry name" value="FimV_N"/>
    <property type="match status" value="1"/>
</dbReference>
<feature type="coiled-coil region" evidence="1">
    <location>
        <begin position="270"/>
        <end position="311"/>
    </location>
</feature>
<evidence type="ECO:0000313" key="5">
    <source>
        <dbReference type="Proteomes" id="UP001219862"/>
    </source>
</evidence>
<dbReference type="RefSeq" id="WP_273595546.1">
    <property type="nucleotide sequence ID" value="NZ_JAQQXS010000003.1"/>
</dbReference>
<proteinExistence type="predicted"/>
<evidence type="ECO:0000259" key="3">
    <source>
        <dbReference type="Pfam" id="PF25800"/>
    </source>
</evidence>
<keyword evidence="1" id="KW-0175">Coiled coil</keyword>
<reference evidence="4 5" key="1">
    <citation type="submission" date="2022-10" db="EMBL/GenBank/DDBJ databases">
        <title>paucibacter sp. hw8 Genome sequencing.</title>
        <authorList>
            <person name="Park S."/>
        </authorList>
    </citation>
    <scope>NUCLEOTIDE SEQUENCE [LARGE SCALE GENOMIC DNA]</scope>
    <source>
        <strain evidence="5">hw8</strain>
    </source>
</reference>
<feature type="domain" description="FimV N-terminal" evidence="3">
    <location>
        <begin position="30"/>
        <end position="131"/>
    </location>
</feature>
<feature type="region of interest" description="Disordered" evidence="2">
    <location>
        <begin position="130"/>
        <end position="230"/>
    </location>
</feature>
<sequence length="706" mass="73938">MPPQPLRALASALSALVWLSTLGVGTANALGVDRPSAQSALGQPLSLTFPVRLNAGESLSAECVQVEIYAGETRLLPTQLRVQLLGDSESTVRGLRVSSTQPLDEPIVNVRLSLVCPSRLTRQYSVLIDPPDRAGNAELVTDDAPSPRKLSPAMQSALSNQAPVPVATPPAQDPRSTVSGEASSASPTPAPTPTPTVASAKARPRHSQRTTELAKTDKSGLSAKSGAHEKAKLRLEPLEPAAPALMAAATASAAALAASQPSPAASDGANAAALDRLQKVEEDLARMRLDKLEAEARLQVLRAQLEAAQREGSQGTWMAGLGLAVLALSAAVFHLWRSRRDERAMRDKVWWQASADASVASAGSAAAVQSVSSRSPAVSTGLPTKAATAPAASPADSSVGSPVDPSAASVAARPLTATGDDSTLVLPYRMEFDTLPIPAPSVAARPSQIEDSSSADSTVEPVSVQLLADADADAEVAAAAPSPNTLQRTDAGLPSGRNQPLSVELLIDLEQQVDFFMVLGQMESAADLLHEQIRNGSGNALPYLKLLEIYQQQGNAQGFSDIASTFSVRFGAKAPVWGEDMNKGRRLEDYPDAMQLLQVQWADANASMVTLQQLLASGDVGAGGFDLPAYRELLMLYSVARDLSEHEVRSEDVDLFLPLGGQDSRSGSAAAALMATMVWQAQPNPNPKLAAHGVDILLDEPLPPKH</sequence>
<feature type="region of interest" description="Disordered" evidence="2">
    <location>
        <begin position="476"/>
        <end position="495"/>
    </location>
</feature>
<protein>
    <recommendedName>
        <fullName evidence="3">FimV N-terminal domain-containing protein</fullName>
    </recommendedName>
</protein>